<dbReference type="Pfam" id="PF02518">
    <property type="entry name" value="HATPase_c"/>
    <property type="match status" value="1"/>
</dbReference>
<evidence type="ECO:0000256" key="5">
    <source>
        <dbReference type="ARBA" id="ARBA00022777"/>
    </source>
</evidence>
<dbReference type="InterPro" id="IPR050736">
    <property type="entry name" value="Sensor_HK_Regulatory"/>
</dbReference>
<evidence type="ECO:0000256" key="7">
    <source>
        <dbReference type="ARBA" id="ARBA00023136"/>
    </source>
</evidence>
<evidence type="ECO:0000259" key="8">
    <source>
        <dbReference type="PROSITE" id="PS50109"/>
    </source>
</evidence>
<dbReference type="FunFam" id="1.10.287.130:FF:000001">
    <property type="entry name" value="Two-component sensor histidine kinase"/>
    <property type="match status" value="1"/>
</dbReference>
<dbReference type="EC" id="2.7.13.3" evidence="2"/>
<keyword evidence="3" id="KW-0597">Phosphoprotein</keyword>
<dbReference type="Gene3D" id="3.30.565.10">
    <property type="entry name" value="Histidine kinase-like ATPase, C-terminal domain"/>
    <property type="match status" value="1"/>
</dbReference>
<dbReference type="PANTHER" id="PTHR43711:SF31">
    <property type="entry name" value="HISTIDINE KINASE"/>
    <property type="match status" value="1"/>
</dbReference>
<comment type="catalytic activity">
    <reaction evidence="1">
        <text>ATP + protein L-histidine = ADP + protein N-phospho-L-histidine.</text>
        <dbReference type="EC" id="2.7.13.3"/>
    </reaction>
</comment>
<evidence type="ECO:0000256" key="4">
    <source>
        <dbReference type="ARBA" id="ARBA00022679"/>
    </source>
</evidence>
<evidence type="ECO:0000256" key="2">
    <source>
        <dbReference type="ARBA" id="ARBA00012438"/>
    </source>
</evidence>
<dbReference type="SMART" id="SM00388">
    <property type="entry name" value="HisKA"/>
    <property type="match status" value="1"/>
</dbReference>
<evidence type="ECO:0000256" key="1">
    <source>
        <dbReference type="ARBA" id="ARBA00000085"/>
    </source>
</evidence>
<dbReference type="Pfam" id="PF01590">
    <property type="entry name" value="GAF"/>
    <property type="match status" value="2"/>
</dbReference>
<dbReference type="PANTHER" id="PTHR43711">
    <property type="entry name" value="TWO-COMPONENT HISTIDINE KINASE"/>
    <property type="match status" value="1"/>
</dbReference>
<dbReference type="SMART" id="SM00065">
    <property type="entry name" value="GAF"/>
    <property type="match status" value="2"/>
</dbReference>
<dbReference type="CDD" id="cd00082">
    <property type="entry name" value="HisKA"/>
    <property type="match status" value="1"/>
</dbReference>
<keyword evidence="4" id="KW-0808">Transferase</keyword>
<dbReference type="InterPro" id="IPR036097">
    <property type="entry name" value="HisK_dim/P_sf"/>
</dbReference>
<dbReference type="GO" id="GO:0000155">
    <property type="term" value="F:phosphorelay sensor kinase activity"/>
    <property type="evidence" value="ECO:0007669"/>
    <property type="project" value="InterPro"/>
</dbReference>
<dbReference type="InterPro" id="IPR036890">
    <property type="entry name" value="HATPase_C_sf"/>
</dbReference>
<dbReference type="PROSITE" id="PS50109">
    <property type="entry name" value="HIS_KIN"/>
    <property type="match status" value="1"/>
</dbReference>
<evidence type="ECO:0000256" key="3">
    <source>
        <dbReference type="ARBA" id="ARBA00022553"/>
    </source>
</evidence>
<evidence type="ECO:0000313" key="9">
    <source>
        <dbReference type="EMBL" id="KKO03255.1"/>
    </source>
</evidence>
<evidence type="ECO:0000256" key="6">
    <source>
        <dbReference type="ARBA" id="ARBA00023012"/>
    </source>
</evidence>
<gene>
    <name evidence="9" type="ORF">LCGC14_0096680</name>
</gene>
<keyword evidence="7" id="KW-0472">Membrane</keyword>
<dbReference type="FunFam" id="3.30.565.10:FF:000006">
    <property type="entry name" value="Sensor histidine kinase WalK"/>
    <property type="match status" value="1"/>
</dbReference>
<name>A0A0F9VGT4_9ZZZZ</name>
<dbReference type="InterPro" id="IPR004358">
    <property type="entry name" value="Sig_transdc_His_kin-like_C"/>
</dbReference>
<dbReference type="PRINTS" id="PR00344">
    <property type="entry name" value="BCTRLSENSOR"/>
</dbReference>
<dbReference type="SMART" id="SM00387">
    <property type="entry name" value="HATPase_c"/>
    <property type="match status" value="1"/>
</dbReference>
<dbReference type="InterPro" id="IPR005467">
    <property type="entry name" value="His_kinase_dom"/>
</dbReference>
<dbReference type="Pfam" id="PF00512">
    <property type="entry name" value="HisKA"/>
    <property type="match status" value="1"/>
</dbReference>
<proteinExistence type="predicted"/>
<dbReference type="Gene3D" id="3.30.450.40">
    <property type="match status" value="2"/>
</dbReference>
<feature type="domain" description="Histidine kinase" evidence="8">
    <location>
        <begin position="351"/>
        <end position="570"/>
    </location>
</feature>
<dbReference type="InterPro" id="IPR029016">
    <property type="entry name" value="GAF-like_dom_sf"/>
</dbReference>
<dbReference type="InterPro" id="IPR003018">
    <property type="entry name" value="GAF"/>
</dbReference>
<sequence length="577" mass="64836">MVDSEQARLRALHDLALLDTPPEERFDRYTRLATHLFGVEIALVSLVDEERQWFKSQQGLSFNQTSRQESFCSHAIQEAEIFEIEDASQDARFASNRLVTARRGIRFYAGAPLTTADGFRVGTLCIIDSSPRRLTFNEKQSLKDLAASVEDEINRSALAVEFAKADQARRYLELEEQQQRELVTVLASLNEISALSELTLNEQLHQALALGASFLALEVGIISRIEKGLYEVVASFSPEDMPLERGYSLPLADTYCSMMLESNDLLAIHHVAQHDARHHPCYQKFELEAYIGITIKISNQLFGTVSFSSPKPLIAPFSQTDKLFIRLLSRWLAACLERQRVEKLKNEFIATVSHELRTPLTTINGVLQLAVSGTTGVLPKKTEQLLGIALKNSQRLGILINDLLDMEKLVLGQFDFFISTHSVDSLLHNAIKENQSYADQYQVSLMLREPVSRRKIAVDSVRFQQIMANLLSNAAKFSDPGSQVVVYCEDYEAYACINVCDYGDGIPENFRSRIFEKFSQADASDRRIKGGTGLGLSISKSLTEHMGGEIGFSSREGEGSTFYIMFPWIEEKARAKY</sequence>
<comment type="caution">
    <text evidence="9">The sequence shown here is derived from an EMBL/GenBank/DDBJ whole genome shotgun (WGS) entry which is preliminary data.</text>
</comment>
<reference evidence="9" key="1">
    <citation type="journal article" date="2015" name="Nature">
        <title>Complex archaea that bridge the gap between prokaryotes and eukaryotes.</title>
        <authorList>
            <person name="Spang A."/>
            <person name="Saw J.H."/>
            <person name="Jorgensen S.L."/>
            <person name="Zaremba-Niedzwiedzka K."/>
            <person name="Martijn J."/>
            <person name="Lind A.E."/>
            <person name="van Eijk R."/>
            <person name="Schleper C."/>
            <person name="Guy L."/>
            <person name="Ettema T.J."/>
        </authorList>
    </citation>
    <scope>NUCLEOTIDE SEQUENCE</scope>
</reference>
<organism evidence="9">
    <name type="scientific">marine sediment metagenome</name>
    <dbReference type="NCBI Taxonomy" id="412755"/>
    <lineage>
        <taxon>unclassified sequences</taxon>
        <taxon>metagenomes</taxon>
        <taxon>ecological metagenomes</taxon>
    </lineage>
</organism>
<dbReference type="EMBL" id="LAZR01000027">
    <property type="protein sequence ID" value="KKO03255.1"/>
    <property type="molecule type" value="Genomic_DNA"/>
</dbReference>
<dbReference type="SUPFAM" id="SSF55781">
    <property type="entry name" value="GAF domain-like"/>
    <property type="match status" value="2"/>
</dbReference>
<dbReference type="InterPro" id="IPR003661">
    <property type="entry name" value="HisK_dim/P_dom"/>
</dbReference>
<accession>A0A0F9VGT4</accession>
<dbReference type="SUPFAM" id="SSF55874">
    <property type="entry name" value="ATPase domain of HSP90 chaperone/DNA topoisomerase II/histidine kinase"/>
    <property type="match status" value="1"/>
</dbReference>
<protein>
    <recommendedName>
        <fullName evidence="2">histidine kinase</fullName>
        <ecNumber evidence="2">2.7.13.3</ecNumber>
    </recommendedName>
</protein>
<dbReference type="InterPro" id="IPR003594">
    <property type="entry name" value="HATPase_dom"/>
</dbReference>
<dbReference type="SUPFAM" id="SSF47384">
    <property type="entry name" value="Homodimeric domain of signal transducing histidine kinase"/>
    <property type="match status" value="1"/>
</dbReference>
<dbReference type="AlphaFoldDB" id="A0A0F9VGT4"/>
<keyword evidence="5" id="KW-0418">Kinase</keyword>
<keyword evidence="6" id="KW-0902">Two-component regulatory system</keyword>
<dbReference type="Gene3D" id="1.10.287.130">
    <property type="match status" value="1"/>
</dbReference>